<keyword evidence="1" id="KW-0548">Nucleotidyltransferase</keyword>
<name>A0A1G6GGW7_9BACT</name>
<dbReference type="GO" id="GO:0008781">
    <property type="term" value="F:N-acylneuraminate cytidylyltransferase activity"/>
    <property type="evidence" value="ECO:0007669"/>
    <property type="project" value="TreeGrafter"/>
</dbReference>
<dbReference type="InterPro" id="IPR003329">
    <property type="entry name" value="Cytidylyl_trans"/>
</dbReference>
<dbReference type="OrthoDB" id="9805604at2"/>
<keyword evidence="1" id="KW-0808">Transferase</keyword>
<dbReference type="PANTHER" id="PTHR21485">
    <property type="entry name" value="HAD SUPERFAMILY MEMBERS CMAS AND KDSC"/>
    <property type="match status" value="1"/>
</dbReference>
<dbReference type="InterPro" id="IPR050793">
    <property type="entry name" value="CMP-NeuNAc_synthase"/>
</dbReference>
<evidence type="ECO:0000313" key="2">
    <source>
        <dbReference type="Proteomes" id="UP000199452"/>
    </source>
</evidence>
<dbReference type="AlphaFoldDB" id="A0A1G6GGW7"/>
<protein>
    <submittedName>
        <fullName evidence="1">N-acylneuraminate cytidylyltransferase</fullName>
    </submittedName>
</protein>
<keyword evidence="2" id="KW-1185">Reference proteome</keyword>
<gene>
    <name evidence="1" type="ORF">SAMN05216323_100139</name>
</gene>
<dbReference type="STRING" id="1640674.SAMN05216323_100139"/>
<reference evidence="1 2" key="1">
    <citation type="submission" date="2016-09" db="EMBL/GenBank/DDBJ databases">
        <authorList>
            <person name="Capua I."/>
            <person name="De Benedictis P."/>
            <person name="Joannis T."/>
            <person name="Lombin L.H."/>
            <person name="Cattoli G."/>
        </authorList>
    </citation>
    <scope>NUCLEOTIDE SEQUENCE [LARGE SCALE GENOMIC DNA]</scope>
    <source>
        <strain evidence="1 2">A7P-90m</strain>
    </source>
</reference>
<dbReference type="InterPro" id="IPR029044">
    <property type="entry name" value="Nucleotide-diphossugar_trans"/>
</dbReference>
<evidence type="ECO:0000313" key="1">
    <source>
        <dbReference type="EMBL" id="SDB81190.1"/>
    </source>
</evidence>
<dbReference type="RefSeq" id="WP_092433959.1">
    <property type="nucleotide sequence ID" value="NZ_FMYP01000001.1"/>
</dbReference>
<dbReference type="EMBL" id="FMYP01000001">
    <property type="protein sequence ID" value="SDB81190.1"/>
    <property type="molecule type" value="Genomic_DNA"/>
</dbReference>
<dbReference type="Pfam" id="PF02348">
    <property type="entry name" value="CTP_transf_3"/>
    <property type="match status" value="1"/>
</dbReference>
<accession>A0A1G6GGW7</accession>
<dbReference type="SUPFAM" id="SSF53448">
    <property type="entry name" value="Nucleotide-diphospho-sugar transferases"/>
    <property type="match status" value="1"/>
</dbReference>
<organism evidence="1 2">
    <name type="scientific">Williamwhitmania taraxaci</name>
    <dbReference type="NCBI Taxonomy" id="1640674"/>
    <lineage>
        <taxon>Bacteria</taxon>
        <taxon>Pseudomonadati</taxon>
        <taxon>Bacteroidota</taxon>
        <taxon>Bacteroidia</taxon>
        <taxon>Bacteroidales</taxon>
        <taxon>Williamwhitmaniaceae</taxon>
        <taxon>Williamwhitmania</taxon>
    </lineage>
</organism>
<dbReference type="PANTHER" id="PTHR21485:SF6">
    <property type="entry name" value="N-ACYLNEURAMINATE CYTIDYLYLTRANSFERASE-RELATED"/>
    <property type="match status" value="1"/>
</dbReference>
<dbReference type="CDD" id="cd02513">
    <property type="entry name" value="CMP-NeuAc_Synthase"/>
    <property type="match status" value="1"/>
</dbReference>
<dbReference type="Proteomes" id="UP000199452">
    <property type="component" value="Unassembled WGS sequence"/>
</dbReference>
<sequence>MKPLIVIPARGGSKGIPRKNIKLLGGKPLIQYTIEAAREVFDDSVICVSTDDIEIKDIVESLGLIVPFVRPVEFAQDTTGSYVVLLHAIDFYEMNGYRPDTIILLQPTSPFRTGKHIREALKLYRDDCKMLISVKYAKSNPYYNLFEENPDGFLVKSKAADFTRRQDCPIVYEINGAIYVINVEALKERPLAQFSQIKKYVMDEISSHDLDTLFDWDFAEYFVKK</sequence>
<proteinExistence type="predicted"/>
<dbReference type="Gene3D" id="3.90.550.10">
    <property type="entry name" value="Spore Coat Polysaccharide Biosynthesis Protein SpsA, Chain A"/>
    <property type="match status" value="1"/>
</dbReference>